<dbReference type="GO" id="GO:0006357">
    <property type="term" value="P:regulation of transcription by RNA polymerase II"/>
    <property type="evidence" value="ECO:0007669"/>
    <property type="project" value="TreeGrafter"/>
</dbReference>
<dbReference type="InterPro" id="IPR022750">
    <property type="entry name" value="IRF-2BP1_2-like_Znf"/>
</dbReference>
<feature type="compositionally biased region" description="Low complexity" evidence="4">
    <location>
        <begin position="227"/>
        <end position="258"/>
    </location>
</feature>
<dbReference type="FunFam" id="1.10.10.1580:FF:000001">
    <property type="entry name" value="interferon regulatory factor 2-binding protein 2"/>
    <property type="match status" value="1"/>
</dbReference>
<evidence type="ECO:0000256" key="4">
    <source>
        <dbReference type="SAM" id="MobiDB-lite"/>
    </source>
</evidence>
<dbReference type="GO" id="GO:0005634">
    <property type="term" value="C:nucleus"/>
    <property type="evidence" value="ECO:0007669"/>
    <property type="project" value="UniProtKB-SubCell"/>
</dbReference>
<accession>A0A1I8EEQ9</accession>
<feature type="region of interest" description="Disordered" evidence="4">
    <location>
        <begin position="205"/>
        <end position="258"/>
    </location>
</feature>
<evidence type="ECO:0000256" key="2">
    <source>
        <dbReference type="ARBA" id="ARBA00010802"/>
    </source>
</evidence>
<proteinExistence type="inferred from homology"/>
<dbReference type="PANTHER" id="PTHR10816:SF19">
    <property type="entry name" value="PROTEIN INTERACTING WITH TTK69 AND SIN3A, ISOFORM D"/>
    <property type="match status" value="1"/>
</dbReference>
<dbReference type="Pfam" id="PF11261">
    <property type="entry name" value="IRF-2BP1_2"/>
    <property type="match status" value="1"/>
</dbReference>
<feature type="domain" description="Interferon regulatory factor 2-binding protein 1/2-like zinc finger" evidence="5">
    <location>
        <begin position="61"/>
        <end position="111"/>
    </location>
</feature>
<dbReference type="InterPro" id="IPR057414">
    <property type="entry name" value="Zf-C3HC4_IRF-2BP1_2"/>
</dbReference>
<feature type="compositionally biased region" description="Polar residues" evidence="4">
    <location>
        <begin position="389"/>
        <end position="405"/>
    </location>
</feature>
<evidence type="ECO:0000259" key="5">
    <source>
        <dbReference type="Pfam" id="PF11261"/>
    </source>
</evidence>
<evidence type="ECO:0000256" key="3">
    <source>
        <dbReference type="ARBA" id="ARBA00023242"/>
    </source>
</evidence>
<dbReference type="InterPro" id="IPR044882">
    <property type="entry name" value="I2BP1/2_C3HC4-RING_sf"/>
</dbReference>
<feature type="compositionally biased region" description="Low complexity" evidence="4">
    <location>
        <begin position="358"/>
        <end position="388"/>
    </location>
</feature>
<organism evidence="7">
    <name type="scientific">Wuchereria bancrofti</name>
    <dbReference type="NCBI Taxonomy" id="6293"/>
    <lineage>
        <taxon>Eukaryota</taxon>
        <taxon>Metazoa</taxon>
        <taxon>Ecdysozoa</taxon>
        <taxon>Nematoda</taxon>
        <taxon>Chromadorea</taxon>
        <taxon>Rhabditida</taxon>
        <taxon>Spirurina</taxon>
        <taxon>Spiruromorpha</taxon>
        <taxon>Filarioidea</taxon>
        <taxon>Onchocercidae</taxon>
        <taxon>Wuchereria</taxon>
    </lineage>
</organism>
<dbReference type="PANTHER" id="PTHR10816">
    <property type="entry name" value="MYELIN TRANSCRIPTION FACTOR 1-RELATED"/>
    <property type="match status" value="1"/>
</dbReference>
<feature type="domain" description="Interferon regulatory factor 2-binding protein 1/2-like C3HC4 zinc finger" evidence="6">
    <location>
        <begin position="264"/>
        <end position="335"/>
    </location>
</feature>
<dbReference type="Pfam" id="PF25454">
    <property type="entry name" value="zf-C3HC4_IRF-2BP1_2"/>
    <property type="match status" value="1"/>
</dbReference>
<feature type="region of interest" description="Disordered" evidence="4">
    <location>
        <begin position="347"/>
        <end position="405"/>
    </location>
</feature>
<name>A0A1I8EEQ9_WUCBA</name>
<dbReference type="Gene3D" id="1.10.10.1580">
    <property type="entry name" value="Interferon regulatory factor 2-binding protein"/>
    <property type="match status" value="1"/>
</dbReference>
<comment type="subcellular location">
    <subcellularLocation>
        <location evidence="1">Nucleus</location>
    </subcellularLocation>
</comment>
<feature type="compositionally biased region" description="Basic and acidic residues" evidence="4">
    <location>
        <begin position="205"/>
        <end position="219"/>
    </location>
</feature>
<evidence type="ECO:0000313" key="7">
    <source>
        <dbReference type="WBParaSite" id="maker-PairedContig_1745-snap-gene-0.11-mRNA-1"/>
    </source>
</evidence>
<dbReference type="AlphaFoldDB" id="A0A1I8EEQ9"/>
<keyword evidence="3" id="KW-0539">Nucleus</keyword>
<evidence type="ECO:0000259" key="6">
    <source>
        <dbReference type="Pfam" id="PF25454"/>
    </source>
</evidence>
<dbReference type="STRING" id="6293.A0A1I8EEQ9"/>
<protein>
    <submittedName>
        <fullName evidence="7">IRF-2BP1_2 domain-containing protein</fullName>
    </submittedName>
</protein>
<dbReference type="SUPFAM" id="SSF57850">
    <property type="entry name" value="RING/U-box"/>
    <property type="match status" value="1"/>
</dbReference>
<reference evidence="7" key="1">
    <citation type="submission" date="2016-11" db="UniProtKB">
        <authorList>
            <consortium name="WormBaseParasite"/>
        </authorList>
    </citation>
    <scope>IDENTIFICATION</scope>
    <source>
        <strain evidence="7">pt0022</strain>
    </source>
</reference>
<dbReference type="WBParaSite" id="maker-PairedContig_1745-snap-gene-0.11-mRNA-1">
    <property type="protein sequence ID" value="maker-PairedContig_1745-snap-gene-0.11-mRNA-1"/>
    <property type="gene ID" value="maker-PairedContig_1745-snap-gene-0.11"/>
</dbReference>
<dbReference type="GO" id="GO:0003714">
    <property type="term" value="F:transcription corepressor activity"/>
    <property type="evidence" value="ECO:0007669"/>
    <property type="project" value="TreeGrafter"/>
</dbReference>
<comment type="similarity">
    <text evidence="2">Belongs to the IRF2BP family.</text>
</comment>
<sequence>MNPNGMLATMNGAAAAAAAAAAAVAHSGSGAGPNGTVSANGTGTGIGGNTGGTATTKIAGRQHCFLCDLPRWPWAMCNDYMEPVCRGCVNYEGADRIENVIENARQLKRVHGFPVGETSTAIASRNLSQALVQQQRFISLAGRQPGQFTAEDLHALQQLQRPIHLQNSLMQHGLPISVFPNLVTNSVASLLPPNASLAAAVAASRKRDHDSSDDIKPDVYGKVQRGDAQTTSASPTSTHSPDHPNNNSNNRRSFSNSQNSDRVVKCTLCHERLEDTHFVQCPSVSGHKFCFPCSRESIKKQGSAQEVYCPSGEKCPLAGSHMPWAFMQGEIATILGDDFEQFKKEREANNSTTSALVQNSTNQTGTNQNSTSQQNSSPSATTSIASSTGQNGAPSVSVPQHVNLN</sequence>
<evidence type="ECO:0000256" key="1">
    <source>
        <dbReference type="ARBA" id="ARBA00004123"/>
    </source>
</evidence>